<dbReference type="AlphaFoldDB" id="A0A9P4NBN5"/>
<keyword evidence="3" id="KW-1185">Reference proteome</keyword>
<dbReference type="InterPro" id="IPR045564">
    <property type="entry name" value="DUF5910"/>
</dbReference>
<evidence type="ECO:0000313" key="3">
    <source>
        <dbReference type="Proteomes" id="UP000800093"/>
    </source>
</evidence>
<proteinExistence type="predicted"/>
<name>A0A9P4NBN5_9PLEO</name>
<keyword evidence="1" id="KW-0732">Signal</keyword>
<comment type="caution">
    <text evidence="2">The sequence shown here is derived from an EMBL/GenBank/DDBJ whole genome shotgun (WGS) entry which is preliminary data.</text>
</comment>
<dbReference type="EMBL" id="ML986580">
    <property type="protein sequence ID" value="KAF2270075.1"/>
    <property type="molecule type" value="Genomic_DNA"/>
</dbReference>
<dbReference type="OrthoDB" id="4540223at2759"/>
<dbReference type="Proteomes" id="UP000800093">
    <property type="component" value="Unassembled WGS sequence"/>
</dbReference>
<gene>
    <name evidence="2" type="ORF">CC78DRAFT_611742</name>
</gene>
<dbReference type="Pfam" id="PF19287">
    <property type="entry name" value="DUF5910"/>
    <property type="match status" value="1"/>
</dbReference>
<organism evidence="2 3">
    <name type="scientific">Lojkania enalia</name>
    <dbReference type="NCBI Taxonomy" id="147567"/>
    <lineage>
        <taxon>Eukaryota</taxon>
        <taxon>Fungi</taxon>
        <taxon>Dikarya</taxon>
        <taxon>Ascomycota</taxon>
        <taxon>Pezizomycotina</taxon>
        <taxon>Dothideomycetes</taxon>
        <taxon>Pleosporomycetidae</taxon>
        <taxon>Pleosporales</taxon>
        <taxon>Pleosporales incertae sedis</taxon>
        <taxon>Lojkania</taxon>
    </lineage>
</organism>
<protein>
    <submittedName>
        <fullName evidence="2">Uncharacterized protein</fullName>
    </submittedName>
</protein>
<feature type="signal peptide" evidence="1">
    <location>
        <begin position="1"/>
        <end position="19"/>
    </location>
</feature>
<evidence type="ECO:0000313" key="2">
    <source>
        <dbReference type="EMBL" id="KAF2270075.1"/>
    </source>
</evidence>
<accession>A0A9P4NBN5</accession>
<sequence length="213" mass="24696">MLRIRTLISLLCLIWLALGKTLPSSYSLAKRVETVLGHRRMAEAQAMVYMQTNRLSWQPGYGRQGGEQLGPGVYITPGYGEYTLNQNPADWSCIIMIDQARLARLPKIWIPEEDEDCNQLWFNDRNIRRYIQGKGLNPDRTLRLSVIYDQFPKAYQILIPSALVNSLQATTWCYRPEDSHQVPRQRADIDNWPRVRDEEYKNESPNAIEEGLI</sequence>
<evidence type="ECO:0000256" key="1">
    <source>
        <dbReference type="SAM" id="SignalP"/>
    </source>
</evidence>
<feature type="chain" id="PRO_5040277036" evidence="1">
    <location>
        <begin position="20"/>
        <end position="213"/>
    </location>
</feature>
<reference evidence="3" key="1">
    <citation type="journal article" date="2020" name="Stud. Mycol.">
        <title>101 Dothideomycetes genomes: A test case for predicting lifestyles and emergence of pathogens.</title>
        <authorList>
            <person name="Haridas S."/>
            <person name="Albert R."/>
            <person name="Binder M."/>
            <person name="Bloem J."/>
            <person name="LaButti K."/>
            <person name="Salamov A."/>
            <person name="Andreopoulos B."/>
            <person name="Baker S."/>
            <person name="Barry K."/>
            <person name="Bills G."/>
            <person name="Bluhm B."/>
            <person name="Cannon C."/>
            <person name="Castanera R."/>
            <person name="Culley D."/>
            <person name="Daum C."/>
            <person name="Ezra D."/>
            <person name="Gonzalez J."/>
            <person name="Henrissat B."/>
            <person name="Kuo A."/>
            <person name="Liang C."/>
            <person name="Lipzen A."/>
            <person name="Lutzoni F."/>
            <person name="Magnuson J."/>
            <person name="Mondo S."/>
            <person name="Nolan M."/>
            <person name="Ohm R."/>
            <person name="Pangilinan J."/>
            <person name="Park H.-J."/>
            <person name="Ramirez L."/>
            <person name="Alfaro M."/>
            <person name="Sun H."/>
            <person name="Tritt A."/>
            <person name="Yoshinaga Y."/>
            <person name="Zwiers L.-H."/>
            <person name="Turgeon B."/>
            <person name="Goodwin S."/>
            <person name="Spatafora J."/>
            <person name="Crous P."/>
            <person name="Grigoriev I."/>
        </authorList>
    </citation>
    <scope>NUCLEOTIDE SEQUENCE [LARGE SCALE GENOMIC DNA]</scope>
    <source>
        <strain evidence="3">CBS 304.66</strain>
    </source>
</reference>